<reference evidence="2 3" key="1">
    <citation type="journal article" date="2020" name="ISME J.">
        <title>Uncovering the hidden diversity of litter-decomposition mechanisms in mushroom-forming fungi.</title>
        <authorList>
            <person name="Floudas D."/>
            <person name="Bentzer J."/>
            <person name="Ahren D."/>
            <person name="Johansson T."/>
            <person name="Persson P."/>
            <person name="Tunlid A."/>
        </authorList>
    </citation>
    <scope>NUCLEOTIDE SEQUENCE [LARGE SCALE GENOMIC DNA]</scope>
    <source>
        <strain evidence="2 3">CBS 101986</strain>
    </source>
</reference>
<name>A0A8H5F461_9AGAR</name>
<dbReference type="Pfam" id="PF17667">
    <property type="entry name" value="Pkinase_fungal"/>
    <property type="match status" value="1"/>
</dbReference>
<protein>
    <recommendedName>
        <fullName evidence="1">Fungal-type protein kinase domain-containing protein</fullName>
    </recommendedName>
</protein>
<dbReference type="InterPro" id="IPR040976">
    <property type="entry name" value="Pkinase_fungal"/>
</dbReference>
<feature type="domain" description="Fungal-type protein kinase" evidence="1">
    <location>
        <begin position="31"/>
        <end position="135"/>
    </location>
</feature>
<gene>
    <name evidence="2" type="ORF">D9619_013738</name>
</gene>
<evidence type="ECO:0000313" key="3">
    <source>
        <dbReference type="Proteomes" id="UP000567179"/>
    </source>
</evidence>
<evidence type="ECO:0000259" key="1">
    <source>
        <dbReference type="Pfam" id="PF17667"/>
    </source>
</evidence>
<dbReference type="Proteomes" id="UP000567179">
    <property type="component" value="Unassembled WGS sequence"/>
</dbReference>
<dbReference type="EMBL" id="JAACJJ010000022">
    <property type="protein sequence ID" value="KAF5323170.1"/>
    <property type="molecule type" value="Genomic_DNA"/>
</dbReference>
<feature type="non-terminal residue" evidence="2">
    <location>
        <position position="159"/>
    </location>
</feature>
<organism evidence="2 3">
    <name type="scientific">Psilocybe cf. subviscida</name>
    <dbReference type="NCBI Taxonomy" id="2480587"/>
    <lineage>
        <taxon>Eukaryota</taxon>
        <taxon>Fungi</taxon>
        <taxon>Dikarya</taxon>
        <taxon>Basidiomycota</taxon>
        <taxon>Agaricomycotina</taxon>
        <taxon>Agaricomycetes</taxon>
        <taxon>Agaricomycetidae</taxon>
        <taxon>Agaricales</taxon>
        <taxon>Agaricineae</taxon>
        <taxon>Strophariaceae</taxon>
        <taxon>Psilocybe</taxon>
    </lineage>
</organism>
<evidence type="ECO:0000313" key="2">
    <source>
        <dbReference type="EMBL" id="KAF5323170.1"/>
    </source>
</evidence>
<comment type="caution">
    <text evidence="2">The sequence shown here is derived from an EMBL/GenBank/DDBJ whole genome shotgun (WGS) entry which is preliminary data.</text>
</comment>
<accession>A0A8H5F461</accession>
<sequence>MVPHKYLEAEIAGTNHKMDGCMVDPEYKTGKLPVRFIILPHEYKKRRHPDDQRIVRLQAVGDCQHILCEDPRRMSIFAITIEDIQMSVWYFSRSHSMKAISFDWVDTDIDTFIHVILSFAYASPEQLGVDPTVHLAPRDLNAKPGTDASAQHYIYQCPI</sequence>
<keyword evidence="3" id="KW-1185">Reference proteome</keyword>
<proteinExistence type="predicted"/>
<dbReference type="AlphaFoldDB" id="A0A8H5F461"/>
<dbReference type="OrthoDB" id="3260094at2759"/>